<organism evidence="1 2">
    <name type="scientific">Hyaloperonospora brassicae</name>
    <name type="common">Brassica downy mildew</name>
    <name type="synonym">Peronospora brassicae</name>
    <dbReference type="NCBI Taxonomy" id="162125"/>
    <lineage>
        <taxon>Eukaryota</taxon>
        <taxon>Sar</taxon>
        <taxon>Stramenopiles</taxon>
        <taxon>Oomycota</taxon>
        <taxon>Peronosporomycetes</taxon>
        <taxon>Peronosporales</taxon>
        <taxon>Peronosporaceae</taxon>
        <taxon>Hyaloperonospora</taxon>
    </lineage>
</organism>
<evidence type="ECO:0000313" key="1">
    <source>
        <dbReference type="EMBL" id="CAI5717967.1"/>
    </source>
</evidence>
<gene>
    <name evidence="1" type="ORF">HBR001_LOCUS1920</name>
</gene>
<dbReference type="Proteomes" id="UP001162031">
    <property type="component" value="Unassembled WGS sequence"/>
</dbReference>
<evidence type="ECO:0000313" key="2">
    <source>
        <dbReference type="Proteomes" id="UP001162031"/>
    </source>
</evidence>
<comment type="caution">
    <text evidence="1">The sequence shown here is derived from an EMBL/GenBank/DDBJ whole genome shotgun (WGS) entry which is preliminary data.</text>
</comment>
<keyword evidence="2" id="KW-1185">Reference proteome</keyword>
<accession>A0AAV0TAS6</accession>
<name>A0AAV0TAS6_HYABA</name>
<dbReference type="AlphaFoldDB" id="A0AAV0TAS6"/>
<dbReference type="EMBL" id="CANTFL010000195">
    <property type="protein sequence ID" value="CAI5717967.1"/>
    <property type="molecule type" value="Genomic_DNA"/>
</dbReference>
<reference evidence="1" key="1">
    <citation type="submission" date="2022-12" db="EMBL/GenBank/DDBJ databases">
        <authorList>
            <person name="Webb A."/>
        </authorList>
    </citation>
    <scope>NUCLEOTIDE SEQUENCE</scope>
    <source>
        <strain evidence="1">Hp1</strain>
    </source>
</reference>
<protein>
    <submittedName>
        <fullName evidence="1">Uncharacterized protein</fullName>
    </submittedName>
</protein>
<proteinExistence type="predicted"/>
<sequence>MECPDAFMADDACGVHFAERIPATEFERQAVEVTAREVARLNAAVRARPAIGARSTFFQDEQNVARGLPVFQGTHTRFVYDEEAGEEIVAVVDVTREALEDGPVVRTVAELDVDIGEEEEEEEERTGELDAVCSADEGCAMVVGDDVHVDTLMEDVEMEMAAVALDERKLMEAAAKRL</sequence>